<evidence type="ECO:0000256" key="1">
    <source>
        <dbReference type="SAM" id="MobiDB-lite"/>
    </source>
</evidence>
<organism evidence="3">
    <name type="scientific">uncultured Desulfobacterium sp</name>
    <dbReference type="NCBI Taxonomy" id="201089"/>
    <lineage>
        <taxon>Bacteria</taxon>
        <taxon>Pseudomonadati</taxon>
        <taxon>Thermodesulfobacteriota</taxon>
        <taxon>Desulfobacteria</taxon>
        <taxon>Desulfobacterales</taxon>
        <taxon>Desulfobacteriaceae</taxon>
        <taxon>Desulfobacterium</taxon>
        <taxon>environmental samples</taxon>
    </lineage>
</organism>
<feature type="signal peptide" evidence="2">
    <location>
        <begin position="1"/>
        <end position="21"/>
    </location>
</feature>
<proteinExistence type="predicted"/>
<evidence type="ECO:0000313" key="3">
    <source>
        <dbReference type="EMBL" id="SPD74058.1"/>
    </source>
</evidence>
<protein>
    <recommendedName>
        <fullName evidence="4">Lipoprotein</fullName>
    </recommendedName>
</protein>
<feature type="chain" id="PRO_5019420803" description="Lipoprotein" evidence="2">
    <location>
        <begin position="22"/>
        <end position="380"/>
    </location>
</feature>
<sequence length="380" mass="41738">MKRKLSMGLIGICFLVLCVSCGQTVKETIKPVVPASSQFTRVVIVPFADYTPESSFYDHCRRNILVLEALQDALYQAGYISAVQEDVVQHLVDKGVIMEFAGRSAASNTSALDDELRGAWSDEMKEEISEAIYQEIVSNDSDGKLENKPVAMDRQALQDLGNAFEASYVIRGRIIEFRTDQQDSFNPIRTGLIPFALKSTLRTGLGVAETETYEYIDVDKDEMEAYDQIRDWFYGGGAFITGLIGEKEGQVPGATVQIRLLVQDARTGKVLWHNRAETCSIPRTAFADPDGNQLIKKSIEQAVNSLVSDFASAEASGRLATSAKKLQHAGEGVVSDDAAAQAERAAREAKEAAEKAEEAARKASEATSRSERIFKKTMNK</sequence>
<gene>
    <name evidence="3" type="ORF">PITCH_A2030202</name>
</gene>
<dbReference type="EMBL" id="OJIN01000117">
    <property type="protein sequence ID" value="SPD74058.1"/>
    <property type="molecule type" value="Genomic_DNA"/>
</dbReference>
<reference evidence="3" key="1">
    <citation type="submission" date="2018-01" db="EMBL/GenBank/DDBJ databases">
        <authorList>
            <person name="Regsiter A."/>
            <person name="William W."/>
        </authorList>
    </citation>
    <scope>NUCLEOTIDE SEQUENCE</scope>
    <source>
        <strain evidence="3">TRIP AH-1</strain>
    </source>
</reference>
<feature type="region of interest" description="Disordered" evidence="1">
    <location>
        <begin position="333"/>
        <end position="380"/>
    </location>
</feature>
<name>A0A445MX54_9BACT</name>
<dbReference type="AlphaFoldDB" id="A0A445MX54"/>
<keyword evidence="2" id="KW-0732">Signal</keyword>
<dbReference type="InterPro" id="IPR021793">
    <property type="entry name" value="Oprl"/>
</dbReference>
<accession>A0A445MX54</accession>
<evidence type="ECO:0000256" key="2">
    <source>
        <dbReference type="SAM" id="SignalP"/>
    </source>
</evidence>
<dbReference type="Pfam" id="PF11839">
    <property type="entry name" value="Alanine_zipper"/>
    <property type="match status" value="1"/>
</dbReference>
<evidence type="ECO:0008006" key="4">
    <source>
        <dbReference type="Google" id="ProtNLM"/>
    </source>
</evidence>
<feature type="compositionally biased region" description="Basic and acidic residues" evidence="1">
    <location>
        <begin position="344"/>
        <end position="374"/>
    </location>
</feature>